<dbReference type="KEGG" id="crq:GCK72_009398"/>
<dbReference type="CDD" id="cd00519">
    <property type="entry name" value="Lipase_3"/>
    <property type="match status" value="1"/>
</dbReference>
<evidence type="ECO:0000259" key="1">
    <source>
        <dbReference type="Pfam" id="PF01764"/>
    </source>
</evidence>
<protein>
    <recommendedName>
        <fullName evidence="1">Fungal lipase-type domain-containing protein</fullName>
    </recommendedName>
</protein>
<dbReference type="RefSeq" id="XP_003113344.2">
    <property type="nucleotide sequence ID" value="XM_003113296.2"/>
</dbReference>
<sequence>MAPENVKDIKMRIIHMTQIYDLLQMTSLIEFYINSEGKQIDATSRRILGANGNDEELIEHSLKTRWCVETSVCSTSNGTCTTSINIPLNCPTSPEYGYDDEFMRSEIMVLTTAAQNENPQLCFNNQLPTMKLYQVRTVNCSTEYNDVTCVGYTSFDTKRKVISISFKGAHGQDQIKELTNYCMKYGLESYYSVTNGKIFKVIQDYFLLLWNGGMQQDLRNLKYKYPSYELWVNGHSLGSSLAWAASAWIVNIGLYKPEEMKVVVMGASRMSDYNWAAWHTKTFPFNFHILHRSDPVAHTPTFVPSTNTTLFFPKTEVWYNNYMRQGDPFQVCQEADGNYCSGSINPNSTQYIDHLYYFNIDIPGWGHAGCPMNISAYAQP</sequence>
<dbReference type="InterPro" id="IPR029058">
    <property type="entry name" value="AB_hydrolase_fold"/>
</dbReference>
<name>E3LSJ3_CAERE</name>
<proteinExistence type="predicted"/>
<accession>E3LSJ3</accession>
<dbReference type="GeneID" id="9825879"/>
<gene>
    <name evidence="2" type="ORF">CRE_25600</name>
</gene>
<dbReference type="GO" id="GO:0006629">
    <property type="term" value="P:lipid metabolic process"/>
    <property type="evidence" value="ECO:0007669"/>
    <property type="project" value="InterPro"/>
</dbReference>
<dbReference type="Pfam" id="PF01764">
    <property type="entry name" value="Lipase_3"/>
    <property type="match status" value="1"/>
</dbReference>
<dbReference type="eggNOG" id="KOG4569">
    <property type="taxonomic scope" value="Eukaryota"/>
</dbReference>
<organism evidence="3">
    <name type="scientific">Caenorhabditis remanei</name>
    <name type="common">Caenorhabditis vulgaris</name>
    <dbReference type="NCBI Taxonomy" id="31234"/>
    <lineage>
        <taxon>Eukaryota</taxon>
        <taxon>Metazoa</taxon>
        <taxon>Ecdysozoa</taxon>
        <taxon>Nematoda</taxon>
        <taxon>Chromadorea</taxon>
        <taxon>Rhabditida</taxon>
        <taxon>Rhabditina</taxon>
        <taxon>Rhabditomorpha</taxon>
        <taxon>Rhabditoidea</taxon>
        <taxon>Rhabditidae</taxon>
        <taxon>Peloderinae</taxon>
        <taxon>Caenorhabditis</taxon>
    </lineage>
</organism>
<keyword evidence="3" id="KW-1185">Reference proteome</keyword>
<dbReference type="Proteomes" id="UP000008281">
    <property type="component" value="Unassembled WGS sequence"/>
</dbReference>
<dbReference type="PANTHER" id="PTHR45908:SF14">
    <property type="entry name" value="FUNGAL LIPASE-LIKE DOMAIN-CONTAINING PROTEIN"/>
    <property type="match status" value="1"/>
</dbReference>
<dbReference type="OMA" id="WGHAGCP"/>
<dbReference type="PANTHER" id="PTHR45908">
    <property type="entry name" value="PROTEIN CBG11750-RELATED"/>
    <property type="match status" value="1"/>
</dbReference>
<dbReference type="CTD" id="9825879"/>
<dbReference type="OrthoDB" id="426718at2759"/>
<dbReference type="AlphaFoldDB" id="E3LSJ3"/>
<evidence type="ECO:0000313" key="3">
    <source>
        <dbReference type="Proteomes" id="UP000008281"/>
    </source>
</evidence>
<reference evidence="2" key="1">
    <citation type="submission" date="2007-07" db="EMBL/GenBank/DDBJ databases">
        <title>PCAP assembly of the Caenorhabditis remanei genome.</title>
        <authorList>
            <consortium name="The Caenorhabditis remanei Sequencing Consortium"/>
            <person name="Wilson R.K."/>
        </authorList>
    </citation>
    <scope>NUCLEOTIDE SEQUENCE [LARGE SCALE GENOMIC DNA]</scope>
    <source>
        <strain evidence="2">PB4641</strain>
    </source>
</reference>
<dbReference type="STRING" id="31234.E3LSJ3"/>
<evidence type="ECO:0000313" key="2">
    <source>
        <dbReference type="EMBL" id="EFP09598.1"/>
    </source>
</evidence>
<dbReference type="HOGENOM" id="CLU_032957_0_0_1"/>
<dbReference type="SUPFAM" id="SSF53474">
    <property type="entry name" value="alpha/beta-Hydrolases"/>
    <property type="match status" value="1"/>
</dbReference>
<dbReference type="InParanoid" id="E3LSJ3"/>
<dbReference type="EMBL" id="DS268414">
    <property type="protein sequence ID" value="EFP09598.1"/>
    <property type="molecule type" value="Genomic_DNA"/>
</dbReference>
<feature type="domain" description="Fungal lipase-type" evidence="1">
    <location>
        <begin position="164"/>
        <end position="301"/>
    </location>
</feature>
<dbReference type="Gene3D" id="3.40.50.1820">
    <property type="entry name" value="alpha/beta hydrolase"/>
    <property type="match status" value="1"/>
</dbReference>
<dbReference type="FunCoup" id="E3LSJ3">
    <property type="interactions" value="29"/>
</dbReference>
<dbReference type="InterPro" id="IPR002921">
    <property type="entry name" value="Fungal_lipase-type"/>
</dbReference>